<protein>
    <submittedName>
        <fullName evidence="1">Uncharacterized protein</fullName>
    </submittedName>
</protein>
<reference evidence="1" key="1">
    <citation type="journal article" date="2015" name="Nature">
        <title>Complex archaea that bridge the gap between prokaryotes and eukaryotes.</title>
        <authorList>
            <person name="Spang A."/>
            <person name="Saw J.H."/>
            <person name="Jorgensen S.L."/>
            <person name="Zaremba-Niedzwiedzka K."/>
            <person name="Martijn J."/>
            <person name="Lind A.E."/>
            <person name="van Eijk R."/>
            <person name="Schleper C."/>
            <person name="Guy L."/>
            <person name="Ettema T.J."/>
        </authorList>
    </citation>
    <scope>NUCLEOTIDE SEQUENCE</scope>
</reference>
<dbReference type="AlphaFoldDB" id="A0A0F9JQI2"/>
<accession>A0A0F9JQI2</accession>
<dbReference type="InterPro" id="IPR056209">
    <property type="entry name" value="SU10_adaptor"/>
</dbReference>
<dbReference type="EMBL" id="LAZR01009520">
    <property type="protein sequence ID" value="KKM72154.1"/>
    <property type="molecule type" value="Genomic_DNA"/>
</dbReference>
<dbReference type="Pfam" id="PF24175">
    <property type="entry name" value="SU10_adaptor"/>
    <property type="match status" value="1"/>
</dbReference>
<organism evidence="1">
    <name type="scientific">marine sediment metagenome</name>
    <dbReference type="NCBI Taxonomy" id="412755"/>
    <lineage>
        <taxon>unclassified sequences</taxon>
        <taxon>metagenomes</taxon>
        <taxon>ecological metagenomes</taxon>
    </lineage>
</organism>
<evidence type="ECO:0000313" key="1">
    <source>
        <dbReference type="EMBL" id="KKM72154.1"/>
    </source>
</evidence>
<proteinExistence type="predicted"/>
<comment type="caution">
    <text evidence="1">The sequence shown here is derived from an EMBL/GenBank/DDBJ whole genome shotgun (WGS) entry which is preliminary data.</text>
</comment>
<name>A0A0F9JQI2_9ZZZZ</name>
<gene>
    <name evidence="1" type="ORF">LCGC14_1423360</name>
</gene>
<sequence>MASLGLTFQEMYLRVQKFLGTYGSSGATTDSAAETDSKDFVNKAYRRIINAYEWTFLIGATSLSTASGTLIYELPEGFRGLRTPFTFTDVVGYPPPTERTVDEIMEMQNYGVFTSWPQYYAIRAGQHTRELGQRFEVLFWPTPGAVYDMFYSYHVMPEKLENDADIPIGGPDFAECLQQMALGVAEEEKDELGGGPQMGAAQGQLTACITMDQNREPRSVGYDMPLRQLTAWEVARGTTRVNDVTYTVGD</sequence>